<evidence type="ECO:0000256" key="10">
    <source>
        <dbReference type="RuleBase" id="RU362112"/>
    </source>
</evidence>
<keyword evidence="7 9" id="KW-1015">Disulfide bond</keyword>
<evidence type="ECO:0000259" key="11">
    <source>
        <dbReference type="PROSITE" id="PS51828"/>
    </source>
</evidence>
<dbReference type="Pfam" id="PF00354">
    <property type="entry name" value="Pentaxin"/>
    <property type="match status" value="1"/>
</dbReference>
<dbReference type="PRINTS" id="PR00895">
    <property type="entry name" value="PENTAXIN"/>
</dbReference>
<protein>
    <recommendedName>
        <fullName evidence="10">Pentraxin family member</fullName>
    </recommendedName>
</protein>
<dbReference type="PANTHER" id="PTHR45869">
    <property type="entry name" value="C-REACTIVE PROTEIN-RELATED"/>
    <property type="match status" value="1"/>
</dbReference>
<keyword evidence="13" id="KW-1185">Reference proteome</keyword>
<evidence type="ECO:0000256" key="7">
    <source>
        <dbReference type="ARBA" id="ARBA00023157"/>
    </source>
</evidence>
<accession>A0ABN9GUD9</accession>
<dbReference type="PROSITE" id="PS00289">
    <property type="entry name" value="PTX_1"/>
    <property type="match status" value="1"/>
</dbReference>
<keyword evidence="6 10" id="KW-0106">Calcium</keyword>
<evidence type="ECO:0000313" key="13">
    <source>
        <dbReference type="Proteomes" id="UP001162483"/>
    </source>
</evidence>
<keyword evidence="2" id="KW-0011">Acute phase</keyword>
<comment type="similarity">
    <text evidence="8 10">Belongs to the pentraxin family.</text>
</comment>
<evidence type="ECO:0000256" key="1">
    <source>
        <dbReference type="ARBA" id="ARBA00004613"/>
    </source>
</evidence>
<feature type="chain" id="PRO_5044976410" description="Pentraxin family member" evidence="10">
    <location>
        <begin position="18"/>
        <end position="173"/>
    </location>
</feature>
<sequence>MELCVLLLLVVIPASLAQEDLEGKVFLFPRERSTDHVILKPTITKPLQKVTVCLHSYSDLIRVYSLFSLATPASKNAFIFFSNSPNFYSIIVNGQQIVIRTDSDSLNWRHVCVTWDSDTGVVQLWVNGKLYPRRVLAKGFSIDDVKPALFWDRLIINILMGEILTLFFHWLEK</sequence>
<evidence type="ECO:0000256" key="5">
    <source>
        <dbReference type="ARBA" id="ARBA00022729"/>
    </source>
</evidence>
<dbReference type="Gene3D" id="2.60.120.200">
    <property type="match status" value="1"/>
</dbReference>
<comment type="subunit">
    <text evidence="10">Homopentamer. Pentaxin (or pentraxin) have a discoid arrangement of 5 non-covalently bound subunits.</text>
</comment>
<dbReference type="PROSITE" id="PS51828">
    <property type="entry name" value="PTX_2"/>
    <property type="match status" value="1"/>
</dbReference>
<evidence type="ECO:0000313" key="12">
    <source>
        <dbReference type="EMBL" id="CAI9612216.1"/>
    </source>
</evidence>
<name>A0ABN9GUD9_9NEOB</name>
<evidence type="ECO:0000256" key="6">
    <source>
        <dbReference type="ARBA" id="ARBA00022837"/>
    </source>
</evidence>
<dbReference type="EMBL" id="CATNWA010019257">
    <property type="protein sequence ID" value="CAI9612216.1"/>
    <property type="molecule type" value="Genomic_DNA"/>
</dbReference>
<keyword evidence="4 10" id="KW-0479">Metal-binding</keyword>
<proteinExistence type="inferred from homology"/>
<evidence type="ECO:0000256" key="2">
    <source>
        <dbReference type="ARBA" id="ARBA00022486"/>
    </source>
</evidence>
<dbReference type="InterPro" id="IPR001759">
    <property type="entry name" value="PTX_dom"/>
</dbReference>
<evidence type="ECO:0000256" key="8">
    <source>
        <dbReference type="ARBA" id="ARBA00038102"/>
    </source>
</evidence>
<gene>
    <name evidence="12" type="ORF">SPARVUS_LOCUS14672793</name>
</gene>
<comment type="caution">
    <text evidence="12">The sequence shown here is derived from an EMBL/GenBank/DDBJ whole genome shotgun (WGS) entry which is preliminary data.</text>
</comment>
<dbReference type="InterPro" id="IPR030476">
    <property type="entry name" value="Pentaxin_CS"/>
</dbReference>
<feature type="signal peptide" evidence="10">
    <location>
        <begin position="1"/>
        <end position="17"/>
    </location>
</feature>
<keyword evidence="5 10" id="KW-0732">Signal</keyword>
<keyword evidence="3" id="KW-0964">Secreted</keyword>
<feature type="domain" description="Pentraxin (PTX)" evidence="11">
    <location>
        <begin position="22"/>
        <end position="173"/>
    </location>
</feature>
<dbReference type="PANTHER" id="PTHR45869:SF7">
    <property type="entry name" value="C-REACTIVE PROTEIN"/>
    <property type="match status" value="1"/>
</dbReference>
<comment type="cofactor">
    <cofactor evidence="10">
        <name>Ca(2+)</name>
        <dbReference type="ChEBI" id="CHEBI:29108"/>
    </cofactor>
    <text evidence="10">Binds 2 calcium ions per subunit.</text>
</comment>
<comment type="subcellular location">
    <subcellularLocation>
        <location evidence="1 10">Secreted</location>
    </subcellularLocation>
</comment>
<reference evidence="12" key="1">
    <citation type="submission" date="2023-05" db="EMBL/GenBank/DDBJ databases">
        <authorList>
            <person name="Stuckert A."/>
        </authorList>
    </citation>
    <scope>NUCLEOTIDE SEQUENCE</scope>
</reference>
<evidence type="ECO:0000256" key="4">
    <source>
        <dbReference type="ARBA" id="ARBA00022723"/>
    </source>
</evidence>
<dbReference type="SMART" id="SM00159">
    <property type="entry name" value="PTX"/>
    <property type="match status" value="1"/>
</dbReference>
<dbReference type="SUPFAM" id="SSF49899">
    <property type="entry name" value="Concanavalin A-like lectins/glucanases"/>
    <property type="match status" value="1"/>
</dbReference>
<evidence type="ECO:0000256" key="9">
    <source>
        <dbReference type="PROSITE-ProRule" id="PRU01172"/>
    </source>
</evidence>
<organism evidence="12 13">
    <name type="scientific">Staurois parvus</name>
    <dbReference type="NCBI Taxonomy" id="386267"/>
    <lineage>
        <taxon>Eukaryota</taxon>
        <taxon>Metazoa</taxon>
        <taxon>Chordata</taxon>
        <taxon>Craniata</taxon>
        <taxon>Vertebrata</taxon>
        <taxon>Euteleostomi</taxon>
        <taxon>Amphibia</taxon>
        <taxon>Batrachia</taxon>
        <taxon>Anura</taxon>
        <taxon>Neobatrachia</taxon>
        <taxon>Ranoidea</taxon>
        <taxon>Ranidae</taxon>
        <taxon>Staurois</taxon>
    </lineage>
</organism>
<evidence type="ECO:0000256" key="3">
    <source>
        <dbReference type="ARBA" id="ARBA00022525"/>
    </source>
</evidence>
<dbReference type="InterPro" id="IPR051005">
    <property type="entry name" value="Pentraxin_domain"/>
</dbReference>
<feature type="disulfide bond" evidence="9">
    <location>
        <begin position="53"/>
        <end position="112"/>
    </location>
</feature>
<dbReference type="InterPro" id="IPR013320">
    <property type="entry name" value="ConA-like_dom_sf"/>
</dbReference>
<dbReference type="Proteomes" id="UP001162483">
    <property type="component" value="Unassembled WGS sequence"/>
</dbReference>